<evidence type="ECO:0000313" key="3">
    <source>
        <dbReference type="EMBL" id="CAG85085.2"/>
    </source>
</evidence>
<keyword evidence="1" id="KW-0812">Transmembrane</keyword>
<proteinExistence type="predicted"/>
<dbReference type="PANTHER" id="PTHR12210">
    <property type="entry name" value="DULLARD PROTEIN PHOSPHATASE"/>
    <property type="match status" value="1"/>
</dbReference>
<dbReference type="VEuPathDB" id="FungiDB:DEHA2B02970g"/>
<dbReference type="Proteomes" id="UP000000599">
    <property type="component" value="Chromosome B"/>
</dbReference>
<dbReference type="PROSITE" id="PS50969">
    <property type="entry name" value="FCP1"/>
    <property type="match status" value="1"/>
</dbReference>
<dbReference type="OMA" id="GWINDQS"/>
<dbReference type="InterPro" id="IPR036412">
    <property type="entry name" value="HAD-like_sf"/>
</dbReference>
<dbReference type="HOGENOM" id="CLU_020262_5_0_1"/>
<dbReference type="KEGG" id="dha:DEHA2B02970g"/>
<dbReference type="RefSeq" id="XP_457094.2">
    <property type="nucleotide sequence ID" value="XM_457094.1"/>
</dbReference>
<dbReference type="eggNOG" id="KOG1605">
    <property type="taxonomic scope" value="Eukaryota"/>
</dbReference>
<dbReference type="SMART" id="SM00577">
    <property type="entry name" value="CPDc"/>
    <property type="match status" value="1"/>
</dbReference>
<dbReference type="GO" id="GO:0005811">
    <property type="term" value="C:lipid droplet"/>
    <property type="evidence" value="ECO:0007669"/>
    <property type="project" value="EnsemblFungi"/>
</dbReference>
<keyword evidence="4" id="KW-1185">Reference proteome</keyword>
<keyword evidence="1" id="KW-0472">Membrane</keyword>
<protein>
    <submittedName>
        <fullName evidence="3">DEHA2B02970p</fullName>
    </submittedName>
</protein>
<dbReference type="GO" id="GO:0140042">
    <property type="term" value="P:lipid droplet formation"/>
    <property type="evidence" value="ECO:0007669"/>
    <property type="project" value="EnsemblFungi"/>
</dbReference>
<dbReference type="SUPFAM" id="SSF56784">
    <property type="entry name" value="HAD-like"/>
    <property type="match status" value="1"/>
</dbReference>
<dbReference type="GO" id="GO:0005783">
    <property type="term" value="C:endoplasmic reticulum"/>
    <property type="evidence" value="ECO:0007669"/>
    <property type="project" value="EnsemblFungi"/>
</dbReference>
<dbReference type="EMBL" id="CR382134">
    <property type="protein sequence ID" value="CAG85085.2"/>
    <property type="molecule type" value="Genomic_DNA"/>
</dbReference>
<dbReference type="GO" id="GO:0006998">
    <property type="term" value="P:nuclear envelope organization"/>
    <property type="evidence" value="ECO:0007669"/>
    <property type="project" value="EnsemblFungi"/>
</dbReference>
<dbReference type="CDD" id="cd07521">
    <property type="entry name" value="HAD_FCP1-like"/>
    <property type="match status" value="1"/>
</dbReference>
<dbReference type="AlphaFoldDB" id="Q6BXH5"/>
<dbReference type="InterPro" id="IPR023214">
    <property type="entry name" value="HAD_sf"/>
</dbReference>
<dbReference type="GO" id="GO:0071072">
    <property type="term" value="P:negative regulation of phospholipid biosynthetic process"/>
    <property type="evidence" value="ECO:0007669"/>
    <property type="project" value="EnsemblFungi"/>
</dbReference>
<dbReference type="InterPro" id="IPR011948">
    <property type="entry name" value="Dullard_phosphatase"/>
</dbReference>
<name>Q6BXH5_DEBHA</name>
<dbReference type="FunCoup" id="Q6BXH5">
    <property type="interactions" value="42"/>
</dbReference>
<dbReference type="Pfam" id="PF03031">
    <property type="entry name" value="NIF"/>
    <property type="match status" value="1"/>
</dbReference>
<dbReference type="InParanoid" id="Q6BXH5"/>
<feature type="transmembrane region" description="Helical" evidence="1">
    <location>
        <begin position="60"/>
        <end position="87"/>
    </location>
</feature>
<evidence type="ECO:0000313" key="4">
    <source>
        <dbReference type="Proteomes" id="UP000000599"/>
    </source>
</evidence>
<dbReference type="OrthoDB" id="277011at2759"/>
<dbReference type="GO" id="GO:0071595">
    <property type="term" value="C:Nem1-Spo7 phosphatase complex"/>
    <property type="evidence" value="ECO:0007669"/>
    <property type="project" value="EnsemblFungi"/>
</dbReference>
<dbReference type="InterPro" id="IPR050365">
    <property type="entry name" value="TIM50"/>
</dbReference>
<feature type="domain" description="FCP1 homology" evidence="2">
    <location>
        <begin position="170"/>
        <end position="354"/>
    </location>
</feature>
<dbReference type="NCBIfam" id="TIGR02251">
    <property type="entry name" value="HIF-SF_euk"/>
    <property type="match status" value="1"/>
</dbReference>
<evidence type="ECO:0000259" key="2">
    <source>
        <dbReference type="PROSITE" id="PS50969"/>
    </source>
</evidence>
<dbReference type="STRING" id="284592.Q6BXH5"/>
<keyword evidence="1" id="KW-1133">Transmembrane helix</keyword>
<dbReference type="Gene3D" id="3.40.50.1000">
    <property type="entry name" value="HAD superfamily/HAD-like"/>
    <property type="match status" value="1"/>
</dbReference>
<sequence>MNSLKVLVNSLDELYPSKNEYKLGAEYQNEVTNNEIEEGGEIGHEGEKAADQNSSPKSTYLALIIQVIFFLPNYLLVKPLIFIWLLITYPFTHLFKQRSVSSELIGSGRNENNLSISNDRVSDMPSAINEKTELLKQENILANNIKSPTSSSKYIIPPPQRLYPLSRNPGKKRRKTLILDLDETLIHSLSRGSPRSFRGGSTHTIEIKINNVSSLYYVHKRPYCDFFLKEVAKWFDLQIFTASVKEYADPIIDWLESDISPYLTSNHDRQQGISRQVFTKRYYRTDCSYRPGVGYIKDLSKFFPRDDDLKNVIILDNSPISYALHEDNAVMIEGWINDQNDRDLLNLLPMLHSLSLCIDVRFILALRSGEKVFEK</sequence>
<reference evidence="3 4" key="1">
    <citation type="journal article" date="2004" name="Nature">
        <title>Genome evolution in yeasts.</title>
        <authorList>
            <consortium name="Genolevures"/>
            <person name="Dujon B."/>
            <person name="Sherman D."/>
            <person name="Fischer G."/>
            <person name="Durrens P."/>
            <person name="Casaregola S."/>
            <person name="Lafontaine I."/>
            <person name="de Montigny J."/>
            <person name="Marck C."/>
            <person name="Neuveglise C."/>
            <person name="Talla E."/>
            <person name="Goffard N."/>
            <person name="Frangeul L."/>
            <person name="Aigle M."/>
            <person name="Anthouard V."/>
            <person name="Babour A."/>
            <person name="Barbe V."/>
            <person name="Barnay S."/>
            <person name="Blanchin S."/>
            <person name="Beckerich J.M."/>
            <person name="Beyne E."/>
            <person name="Bleykasten C."/>
            <person name="Boisrame A."/>
            <person name="Boyer J."/>
            <person name="Cattolico L."/>
            <person name="Confanioleri F."/>
            <person name="de Daruvar A."/>
            <person name="Despons L."/>
            <person name="Fabre E."/>
            <person name="Fairhead C."/>
            <person name="Ferry-Dumazet H."/>
            <person name="Groppi A."/>
            <person name="Hantraye F."/>
            <person name="Hennequin C."/>
            <person name="Jauniaux N."/>
            <person name="Joyet P."/>
            <person name="Kachouri R."/>
            <person name="Kerrest A."/>
            <person name="Koszul R."/>
            <person name="Lemaire M."/>
            <person name="Lesur I."/>
            <person name="Ma L."/>
            <person name="Muller H."/>
            <person name="Nicaud J.M."/>
            <person name="Nikolski M."/>
            <person name="Oztas S."/>
            <person name="Ozier-Kalogeropoulos O."/>
            <person name="Pellenz S."/>
            <person name="Potier S."/>
            <person name="Richard G.F."/>
            <person name="Straub M.L."/>
            <person name="Suleau A."/>
            <person name="Swennene D."/>
            <person name="Tekaia F."/>
            <person name="Wesolowski-Louvel M."/>
            <person name="Westhof E."/>
            <person name="Wirth B."/>
            <person name="Zeniou-Meyer M."/>
            <person name="Zivanovic I."/>
            <person name="Bolotin-Fukuhara M."/>
            <person name="Thierry A."/>
            <person name="Bouchier C."/>
            <person name="Caudron B."/>
            <person name="Scarpelli C."/>
            <person name="Gaillardin C."/>
            <person name="Weissenbach J."/>
            <person name="Wincker P."/>
            <person name="Souciet J.L."/>
        </authorList>
    </citation>
    <scope>NUCLEOTIDE SEQUENCE [LARGE SCALE GENOMIC DNA]</scope>
    <source>
        <strain evidence="4">ATCC 36239 / CBS 767 / BCRC 21394 / JCM 1990 / NBRC 0083 / IGC 2968</strain>
    </source>
</reference>
<dbReference type="GO" id="GO:0046889">
    <property type="term" value="P:positive regulation of lipid biosynthetic process"/>
    <property type="evidence" value="ECO:0007669"/>
    <property type="project" value="EnsemblFungi"/>
</dbReference>
<dbReference type="GeneID" id="2913137"/>
<accession>Q6BXH5</accession>
<organism evidence="3 4">
    <name type="scientific">Debaryomyces hansenii (strain ATCC 36239 / CBS 767 / BCRC 21394 / JCM 1990 / NBRC 0083 / IGC 2968)</name>
    <name type="common">Yeast</name>
    <name type="synonym">Torulaspora hansenii</name>
    <dbReference type="NCBI Taxonomy" id="284592"/>
    <lineage>
        <taxon>Eukaryota</taxon>
        <taxon>Fungi</taxon>
        <taxon>Dikarya</taxon>
        <taxon>Ascomycota</taxon>
        <taxon>Saccharomycotina</taxon>
        <taxon>Pichiomycetes</taxon>
        <taxon>Debaryomycetaceae</taxon>
        <taxon>Debaryomyces</taxon>
    </lineage>
</organism>
<dbReference type="InterPro" id="IPR004274">
    <property type="entry name" value="FCP1_dom"/>
</dbReference>
<dbReference type="GO" id="GO:0004721">
    <property type="term" value="F:phosphoprotein phosphatase activity"/>
    <property type="evidence" value="ECO:0007669"/>
    <property type="project" value="EnsemblFungi"/>
</dbReference>
<gene>
    <name evidence="3" type="ordered locus">DEHA2B02970g</name>
</gene>
<evidence type="ECO:0000256" key="1">
    <source>
        <dbReference type="SAM" id="Phobius"/>
    </source>
</evidence>